<evidence type="ECO:0000256" key="3">
    <source>
        <dbReference type="ARBA" id="ARBA00022840"/>
    </source>
</evidence>
<dbReference type="Gene3D" id="3.40.50.300">
    <property type="entry name" value="P-loop containing nucleotide triphosphate hydrolases"/>
    <property type="match status" value="1"/>
</dbReference>
<keyword evidence="1" id="KW-0813">Transport</keyword>
<proteinExistence type="predicted"/>
<dbReference type="PROSITE" id="PS50893">
    <property type="entry name" value="ABC_TRANSPORTER_2"/>
    <property type="match status" value="1"/>
</dbReference>
<dbReference type="GO" id="GO:0005524">
    <property type="term" value="F:ATP binding"/>
    <property type="evidence" value="ECO:0007669"/>
    <property type="project" value="UniProtKB-KW"/>
</dbReference>
<dbReference type="InterPro" id="IPR017871">
    <property type="entry name" value="ABC_transporter-like_CS"/>
</dbReference>
<reference evidence="5 6" key="1">
    <citation type="submission" date="2019-03" db="EMBL/GenBank/DDBJ databases">
        <title>Freshwater and sediment microbial communities from various areas in North America, analyzing microbe dynamics in response to fracking.</title>
        <authorList>
            <person name="Lamendella R."/>
        </authorList>
    </citation>
    <scope>NUCLEOTIDE SEQUENCE [LARGE SCALE GENOMIC DNA]</scope>
    <source>
        <strain evidence="5 6">74A</strain>
    </source>
</reference>
<gene>
    <name evidence="5" type="ORF">EDC91_13221</name>
</gene>
<dbReference type="SMART" id="SM00382">
    <property type="entry name" value="AAA"/>
    <property type="match status" value="1"/>
</dbReference>
<dbReference type="CDD" id="cd03230">
    <property type="entry name" value="ABC_DR_subfamily_A"/>
    <property type="match status" value="1"/>
</dbReference>
<feature type="domain" description="ABC transporter" evidence="4">
    <location>
        <begin position="1"/>
        <end position="226"/>
    </location>
</feature>
<dbReference type="InterPro" id="IPR027417">
    <property type="entry name" value="P-loop_NTPase"/>
</dbReference>
<keyword evidence="2" id="KW-0547">Nucleotide-binding</keyword>
<protein>
    <submittedName>
        <fullName evidence="5">Cu-processing system ATP-binding protein</fullName>
    </submittedName>
</protein>
<dbReference type="OrthoDB" id="9804819at2"/>
<dbReference type="EMBL" id="SLWF01000032">
    <property type="protein sequence ID" value="TCN79603.1"/>
    <property type="molecule type" value="Genomic_DNA"/>
</dbReference>
<comment type="caution">
    <text evidence="5">The sequence shown here is derived from an EMBL/GenBank/DDBJ whole genome shotgun (WGS) entry which is preliminary data.</text>
</comment>
<keyword evidence="3 5" id="KW-0067">ATP-binding</keyword>
<dbReference type="InterPro" id="IPR051782">
    <property type="entry name" value="ABC_Transporter_VariousFunc"/>
</dbReference>
<accession>A0A4R2F4F3</accession>
<evidence type="ECO:0000313" key="6">
    <source>
        <dbReference type="Proteomes" id="UP000294832"/>
    </source>
</evidence>
<dbReference type="GO" id="GO:0016887">
    <property type="term" value="F:ATP hydrolysis activity"/>
    <property type="evidence" value="ECO:0007669"/>
    <property type="project" value="InterPro"/>
</dbReference>
<dbReference type="Pfam" id="PF00005">
    <property type="entry name" value="ABC_tran"/>
    <property type="match status" value="1"/>
</dbReference>
<evidence type="ECO:0000313" key="5">
    <source>
        <dbReference type="EMBL" id="TCN79603.1"/>
    </source>
</evidence>
<dbReference type="InterPro" id="IPR003593">
    <property type="entry name" value="AAA+_ATPase"/>
</dbReference>
<dbReference type="PANTHER" id="PTHR42939:SF1">
    <property type="entry name" value="ABC TRANSPORTER ATP-BINDING PROTEIN ALBC-RELATED"/>
    <property type="match status" value="1"/>
</dbReference>
<dbReference type="SUPFAM" id="SSF52540">
    <property type="entry name" value="P-loop containing nucleoside triphosphate hydrolases"/>
    <property type="match status" value="1"/>
</dbReference>
<organism evidence="5 6">
    <name type="scientific">Shewanella fodinae</name>
    <dbReference type="NCBI Taxonomy" id="552357"/>
    <lineage>
        <taxon>Bacteria</taxon>
        <taxon>Pseudomonadati</taxon>
        <taxon>Pseudomonadota</taxon>
        <taxon>Gammaproteobacteria</taxon>
        <taxon>Alteromonadales</taxon>
        <taxon>Shewanellaceae</taxon>
        <taxon>Shewanella</taxon>
    </lineage>
</organism>
<evidence type="ECO:0000256" key="2">
    <source>
        <dbReference type="ARBA" id="ARBA00022741"/>
    </source>
</evidence>
<keyword evidence="6" id="KW-1185">Reference proteome</keyword>
<dbReference type="InterPro" id="IPR003439">
    <property type="entry name" value="ABC_transporter-like_ATP-bd"/>
</dbReference>
<sequence length="297" mass="32736">MQTINASGLSLCLGGQPRLQQLSLQLHSGELLALLGHNGAGKSTLIKLLLGLYQPDSGSLTVLGDKPGRQPLQVGYLPENVSFYPQMQLGELLQYFADLKGINRRRVKQLLVDFGLEHCARQALSVCSKGERQRLGLAQALLSQPALLLLDEPTVGLDPLASAFMYQTLQTLRSQGCSIVVCTHELALVEPVLDQLLILDHGRVAACGTLPALQQQAQLPWRIQLPAGRAWHTDPLLAPWLCEQQLLFPVSLLPQISQRLTQHWHCIDYRLQSPDLGQLFRHFLADTTSELTLAEAV</sequence>
<evidence type="ECO:0000256" key="1">
    <source>
        <dbReference type="ARBA" id="ARBA00022448"/>
    </source>
</evidence>
<evidence type="ECO:0000259" key="4">
    <source>
        <dbReference type="PROSITE" id="PS50893"/>
    </source>
</evidence>
<dbReference type="PANTHER" id="PTHR42939">
    <property type="entry name" value="ABC TRANSPORTER ATP-BINDING PROTEIN ALBC-RELATED"/>
    <property type="match status" value="1"/>
</dbReference>
<dbReference type="AlphaFoldDB" id="A0A4R2F4F3"/>
<name>A0A4R2F4F3_9GAMM</name>
<dbReference type="PROSITE" id="PS00211">
    <property type="entry name" value="ABC_TRANSPORTER_1"/>
    <property type="match status" value="1"/>
</dbReference>
<dbReference type="Proteomes" id="UP000294832">
    <property type="component" value="Unassembled WGS sequence"/>
</dbReference>